<feature type="transmembrane region" description="Helical" evidence="7">
    <location>
        <begin position="133"/>
        <end position="153"/>
    </location>
</feature>
<name>A0A7G9S1B7_9FIRM</name>
<evidence type="ECO:0000256" key="4">
    <source>
        <dbReference type="ARBA" id="ARBA00022692"/>
    </source>
</evidence>
<evidence type="ECO:0000256" key="5">
    <source>
        <dbReference type="ARBA" id="ARBA00022989"/>
    </source>
</evidence>
<gene>
    <name evidence="9" type="ORF">H9L01_04620</name>
</gene>
<dbReference type="SUPFAM" id="SSF103473">
    <property type="entry name" value="MFS general substrate transporter"/>
    <property type="match status" value="1"/>
</dbReference>
<dbReference type="PANTHER" id="PTHR43414:SF6">
    <property type="entry name" value="MULTIDRUG RESISTANCE PROTEIN MDTG"/>
    <property type="match status" value="1"/>
</dbReference>
<evidence type="ECO:0000256" key="3">
    <source>
        <dbReference type="ARBA" id="ARBA00022475"/>
    </source>
</evidence>
<keyword evidence="5 7" id="KW-1133">Transmembrane helix</keyword>
<evidence type="ECO:0000256" key="1">
    <source>
        <dbReference type="ARBA" id="ARBA00004651"/>
    </source>
</evidence>
<feature type="transmembrane region" description="Helical" evidence="7">
    <location>
        <begin position="307"/>
        <end position="326"/>
    </location>
</feature>
<feature type="transmembrane region" description="Helical" evidence="7">
    <location>
        <begin position="347"/>
        <end position="364"/>
    </location>
</feature>
<feature type="transmembrane region" description="Helical" evidence="7">
    <location>
        <begin position="370"/>
        <end position="387"/>
    </location>
</feature>
<feature type="transmembrane region" description="Helical" evidence="7">
    <location>
        <begin position="42"/>
        <end position="62"/>
    </location>
</feature>
<reference evidence="9 10" key="1">
    <citation type="submission" date="2020-08" db="EMBL/GenBank/DDBJ databases">
        <title>Genome sequence of Erysipelothrix inopinata DSM 15511T.</title>
        <authorList>
            <person name="Hyun D.-W."/>
            <person name="Bae J.-W."/>
        </authorList>
    </citation>
    <scope>NUCLEOTIDE SEQUENCE [LARGE SCALE GENOMIC DNA]</scope>
    <source>
        <strain evidence="9 10">DSM 15511</strain>
    </source>
</reference>
<dbReference type="PRINTS" id="PR01035">
    <property type="entry name" value="TCRTETA"/>
</dbReference>
<evidence type="ECO:0000256" key="7">
    <source>
        <dbReference type="SAM" id="Phobius"/>
    </source>
</evidence>
<protein>
    <submittedName>
        <fullName evidence="9">MFS transporter</fullName>
    </submittedName>
</protein>
<evidence type="ECO:0000256" key="2">
    <source>
        <dbReference type="ARBA" id="ARBA00022448"/>
    </source>
</evidence>
<feature type="transmembrane region" description="Helical" evidence="7">
    <location>
        <begin position="253"/>
        <end position="275"/>
    </location>
</feature>
<proteinExistence type="predicted"/>
<feature type="transmembrane region" description="Helical" evidence="7">
    <location>
        <begin position="212"/>
        <end position="233"/>
    </location>
</feature>
<dbReference type="InterPro" id="IPR001958">
    <property type="entry name" value="Tet-R_TetA/multi-R_MdtG-like"/>
</dbReference>
<feature type="transmembrane region" description="Helical" evidence="7">
    <location>
        <begin position="284"/>
        <end position="301"/>
    </location>
</feature>
<dbReference type="KEGG" id="eio:H9L01_04620"/>
<keyword evidence="3" id="KW-1003">Cell membrane</keyword>
<keyword evidence="10" id="KW-1185">Reference proteome</keyword>
<dbReference type="InterPro" id="IPR011701">
    <property type="entry name" value="MFS"/>
</dbReference>
<keyword evidence="6 7" id="KW-0472">Membrane</keyword>
<dbReference type="Pfam" id="PF07690">
    <property type="entry name" value="MFS_1"/>
    <property type="match status" value="1"/>
</dbReference>
<evidence type="ECO:0000259" key="8">
    <source>
        <dbReference type="PROSITE" id="PS50850"/>
    </source>
</evidence>
<evidence type="ECO:0000256" key="6">
    <source>
        <dbReference type="ARBA" id="ARBA00023136"/>
    </source>
</evidence>
<dbReference type="PANTHER" id="PTHR43414">
    <property type="entry name" value="MULTIDRUG RESISTANCE PROTEIN MDTG"/>
    <property type="match status" value="1"/>
</dbReference>
<feature type="transmembrane region" description="Helical" evidence="7">
    <location>
        <begin position="159"/>
        <end position="180"/>
    </location>
</feature>
<feature type="transmembrane region" description="Helical" evidence="7">
    <location>
        <begin position="103"/>
        <end position="121"/>
    </location>
</feature>
<comment type="subcellular location">
    <subcellularLocation>
        <location evidence="1">Cell membrane</location>
        <topology evidence="1">Multi-pass membrane protein</topology>
    </subcellularLocation>
</comment>
<dbReference type="GO" id="GO:0022857">
    <property type="term" value="F:transmembrane transporter activity"/>
    <property type="evidence" value="ECO:0007669"/>
    <property type="project" value="InterPro"/>
</dbReference>
<keyword evidence="2" id="KW-0813">Transport</keyword>
<sequence length="396" mass="43864">MKRFSDRTVVVLFVIYGFEAVAANLAHPITPNLIEYRNMPNYMFGVVFAAMSLTNFLLSPFWGNICNHIESRKLLMISGIGYAVGQGMFGIATNPLVMTMARFVSGLFVSCMSIAATYYVILHSPPEEKSRNLTITITTFTVMGTFGYFLGGYLGNINIFIPFLLQCILLSLSGILYYIFLKPNSVVKVANYKELIHKSNPVQSFIDIGPSLSPLVISLFATVLFASLASTSFTQNYAYYLQNTLGMSPLINGITKGLVGIFATIFNFTITLMILRKNDVEKHLSYLFAVLASVLTIIGLYRSNPTIFIVLGIVVMVLDTIQVSILQDRNAAYATPENQGVMLGMHNAMKALGMIGGSLISGFIYDFNPFYPFVMTLILYVLAMFSANKLRKRSCL</sequence>
<evidence type="ECO:0000313" key="9">
    <source>
        <dbReference type="EMBL" id="QNN61642.1"/>
    </source>
</evidence>
<dbReference type="AlphaFoldDB" id="A0A7G9S1B7"/>
<dbReference type="InterPro" id="IPR036259">
    <property type="entry name" value="MFS_trans_sf"/>
</dbReference>
<organism evidence="9 10">
    <name type="scientific">Erysipelothrix inopinata</name>
    <dbReference type="NCBI Taxonomy" id="225084"/>
    <lineage>
        <taxon>Bacteria</taxon>
        <taxon>Bacillati</taxon>
        <taxon>Bacillota</taxon>
        <taxon>Erysipelotrichia</taxon>
        <taxon>Erysipelotrichales</taxon>
        <taxon>Erysipelotrichaceae</taxon>
        <taxon>Erysipelothrix</taxon>
    </lineage>
</organism>
<dbReference type="GO" id="GO:0005886">
    <property type="term" value="C:plasma membrane"/>
    <property type="evidence" value="ECO:0007669"/>
    <property type="project" value="UniProtKB-SubCell"/>
</dbReference>
<dbReference type="Gene3D" id="1.20.1250.20">
    <property type="entry name" value="MFS general substrate transporter like domains"/>
    <property type="match status" value="1"/>
</dbReference>
<dbReference type="InterPro" id="IPR020846">
    <property type="entry name" value="MFS_dom"/>
</dbReference>
<dbReference type="PROSITE" id="PS50850">
    <property type="entry name" value="MFS"/>
    <property type="match status" value="1"/>
</dbReference>
<keyword evidence="4 7" id="KW-0812">Transmembrane</keyword>
<feature type="domain" description="Major facilitator superfamily (MFS) profile" evidence="8">
    <location>
        <begin position="8"/>
        <end position="392"/>
    </location>
</feature>
<accession>A0A7G9S1B7</accession>
<dbReference type="EMBL" id="CP060715">
    <property type="protein sequence ID" value="QNN61642.1"/>
    <property type="molecule type" value="Genomic_DNA"/>
</dbReference>
<evidence type="ECO:0000313" key="10">
    <source>
        <dbReference type="Proteomes" id="UP000515928"/>
    </source>
</evidence>
<dbReference type="Proteomes" id="UP000515928">
    <property type="component" value="Chromosome"/>
</dbReference>
<feature type="transmembrane region" description="Helical" evidence="7">
    <location>
        <begin position="74"/>
        <end position="97"/>
    </location>
</feature>
<dbReference type="RefSeq" id="WP_187534841.1">
    <property type="nucleotide sequence ID" value="NZ_CBCSHU010000003.1"/>
</dbReference>